<comment type="caution">
    <text evidence="1">The sequence shown here is derived from an EMBL/GenBank/DDBJ whole genome shotgun (WGS) entry which is preliminary data.</text>
</comment>
<evidence type="ECO:0000313" key="2">
    <source>
        <dbReference type="Proteomes" id="UP000249260"/>
    </source>
</evidence>
<proteinExistence type="predicted"/>
<sequence>MFQHTNTYTTEKLYQYEQAQLKRNLCRGRLLEEAESAAEAEAKKQVRGKWGYMSKWLKLWRLVTSVK</sequence>
<evidence type="ECO:0000313" key="1">
    <source>
        <dbReference type="EMBL" id="RAP77516.1"/>
    </source>
</evidence>
<gene>
    <name evidence="1" type="ORF">DL346_03285</name>
</gene>
<name>A0A328UBZ1_9BACL</name>
<dbReference type="EMBL" id="QLUW01000001">
    <property type="protein sequence ID" value="RAP77516.1"/>
    <property type="molecule type" value="Genomic_DNA"/>
</dbReference>
<protein>
    <submittedName>
        <fullName evidence="1">Uncharacterized protein</fullName>
    </submittedName>
</protein>
<accession>A0A328UBZ1</accession>
<keyword evidence="2" id="KW-1185">Reference proteome</keyword>
<dbReference type="OrthoDB" id="2632987at2"/>
<dbReference type="AlphaFoldDB" id="A0A328UBZ1"/>
<dbReference type="Proteomes" id="UP000249260">
    <property type="component" value="Unassembled WGS sequence"/>
</dbReference>
<dbReference type="RefSeq" id="WP_112880639.1">
    <property type="nucleotide sequence ID" value="NZ_QLUW01000001.1"/>
</dbReference>
<organism evidence="1 2">
    <name type="scientific">Paenibacillus montanisoli</name>
    <dbReference type="NCBI Taxonomy" id="2081970"/>
    <lineage>
        <taxon>Bacteria</taxon>
        <taxon>Bacillati</taxon>
        <taxon>Bacillota</taxon>
        <taxon>Bacilli</taxon>
        <taxon>Bacillales</taxon>
        <taxon>Paenibacillaceae</taxon>
        <taxon>Paenibacillus</taxon>
    </lineage>
</organism>
<reference evidence="1 2" key="1">
    <citation type="submission" date="2018-06" db="EMBL/GenBank/DDBJ databases">
        <title>Paenibacillus montanisoli sp. nov., isolated from mountain area soil.</title>
        <authorList>
            <person name="Wu M."/>
        </authorList>
    </citation>
    <scope>NUCLEOTIDE SEQUENCE [LARGE SCALE GENOMIC DNA]</scope>
    <source>
        <strain evidence="1 2">RA17</strain>
    </source>
</reference>